<evidence type="ECO:0000313" key="4">
    <source>
        <dbReference type="Proteomes" id="UP001596306"/>
    </source>
</evidence>
<protein>
    <submittedName>
        <fullName evidence="3">Uncharacterized protein</fullName>
    </submittedName>
</protein>
<keyword evidence="4" id="KW-1185">Reference proteome</keyword>
<dbReference type="Proteomes" id="UP001596306">
    <property type="component" value="Unassembled WGS sequence"/>
</dbReference>
<proteinExistence type="predicted"/>
<dbReference type="Pfam" id="PF26035">
    <property type="entry name" value="DUF8010"/>
    <property type="match status" value="1"/>
</dbReference>
<gene>
    <name evidence="3" type="ORF">ACFQB0_04340</name>
</gene>
<dbReference type="EMBL" id="JBHSTP010000001">
    <property type="protein sequence ID" value="MFC6355337.1"/>
    <property type="molecule type" value="Genomic_DNA"/>
</dbReference>
<evidence type="ECO:0000259" key="1">
    <source>
        <dbReference type="Pfam" id="PF26035"/>
    </source>
</evidence>
<dbReference type="InterPro" id="IPR058498">
    <property type="entry name" value="DUF8185"/>
</dbReference>
<comment type="caution">
    <text evidence="3">The sequence shown here is derived from an EMBL/GenBank/DDBJ whole genome shotgun (WGS) entry which is preliminary data.</text>
</comment>
<name>A0ABW1VDK1_9MICO</name>
<evidence type="ECO:0000313" key="3">
    <source>
        <dbReference type="EMBL" id="MFC6355337.1"/>
    </source>
</evidence>
<dbReference type="InterPro" id="IPR058323">
    <property type="entry name" value="DUF8010"/>
</dbReference>
<feature type="domain" description="DUF8185" evidence="2">
    <location>
        <begin position="118"/>
        <end position="219"/>
    </location>
</feature>
<dbReference type="RefSeq" id="WP_386728020.1">
    <property type="nucleotide sequence ID" value="NZ_JBHSTP010000001.1"/>
</dbReference>
<dbReference type="Pfam" id="PF26572">
    <property type="entry name" value="DUF8185"/>
    <property type="match status" value="1"/>
</dbReference>
<accession>A0ABW1VDK1</accession>
<evidence type="ECO:0000259" key="2">
    <source>
        <dbReference type="Pfam" id="PF26572"/>
    </source>
</evidence>
<feature type="domain" description="DUF8010" evidence="1">
    <location>
        <begin position="3"/>
        <end position="101"/>
    </location>
</feature>
<reference evidence="4" key="1">
    <citation type="journal article" date="2019" name="Int. J. Syst. Evol. Microbiol.">
        <title>The Global Catalogue of Microorganisms (GCM) 10K type strain sequencing project: providing services to taxonomists for standard genome sequencing and annotation.</title>
        <authorList>
            <consortium name="The Broad Institute Genomics Platform"/>
            <consortium name="The Broad Institute Genome Sequencing Center for Infectious Disease"/>
            <person name="Wu L."/>
            <person name="Ma J."/>
        </authorList>
    </citation>
    <scope>NUCLEOTIDE SEQUENCE [LARGE SCALE GENOMIC DNA]</scope>
    <source>
        <strain evidence="4">CCUG 43304</strain>
    </source>
</reference>
<organism evidence="3 4">
    <name type="scientific">Luethyella okanaganae</name>
    <dbReference type="NCBI Taxonomy" id="69372"/>
    <lineage>
        <taxon>Bacteria</taxon>
        <taxon>Bacillati</taxon>
        <taxon>Actinomycetota</taxon>
        <taxon>Actinomycetes</taxon>
        <taxon>Micrococcales</taxon>
        <taxon>Microbacteriaceae</taxon>
        <taxon>Luethyella</taxon>
    </lineage>
</organism>
<sequence>MSQSFSLVDRLAVGDLQTYLSRAGRVEDGSVRLIAGSGVLAAYTAILYPRGLLDESPTVLGLRTFALADAAAFDAVVPSRSLLDRLARVESQPQSDVGVVVVSLPHEVSTVTWAGISPPRGGWHAQGSTDAATLESAARNGIEEIAASIPTGTGEQLVQRVRSEVWGRPVEGLDYVPAGAAFAAFSLGFLAADDVVSLFETGPWTRLTTRRGHVLVRRKPWTLRA</sequence>